<feature type="region of interest" description="Disordered" evidence="1">
    <location>
        <begin position="140"/>
        <end position="223"/>
    </location>
</feature>
<sequence length="249" mass="26778">MAVYLAFHVLTLLGPPKAYIYIPHPSMTIAIHSLSKGRLMSYTYYHNRRTRPRDASVPMSASTQSHHNTAHPTSHAAGAPHQGNCTTAAYPAFPPHAPVHAIPNGGYAGGSEASHRGASSCNVPGTAVVPYNTALAARNRANSSAAPRNGDPDQGRTQPSTNSSRPSTHLVPHSAILITRNRSMSNASPRNDSLPNHALRNHPSAAVPHTRRPSTASNGKNTIPFPWMGTDPIHVRADSVNVHFHYHHR</sequence>
<reference evidence="2" key="1">
    <citation type="submission" date="2023-06" db="EMBL/GenBank/DDBJ databases">
        <authorList>
            <consortium name="Lawrence Berkeley National Laboratory"/>
            <person name="Ahrendt S."/>
            <person name="Sahu N."/>
            <person name="Indic B."/>
            <person name="Wong-Bajracharya J."/>
            <person name="Merenyi Z."/>
            <person name="Ke H.-M."/>
            <person name="Monk M."/>
            <person name="Kocsube S."/>
            <person name="Drula E."/>
            <person name="Lipzen A."/>
            <person name="Balint B."/>
            <person name="Henrissat B."/>
            <person name="Andreopoulos B."/>
            <person name="Martin F.M."/>
            <person name="Harder C.B."/>
            <person name="Rigling D."/>
            <person name="Ford K.L."/>
            <person name="Foster G.D."/>
            <person name="Pangilinan J."/>
            <person name="Papanicolaou A."/>
            <person name="Barry K."/>
            <person name="LaButti K."/>
            <person name="Viragh M."/>
            <person name="Koriabine M."/>
            <person name="Yan M."/>
            <person name="Riley R."/>
            <person name="Champramary S."/>
            <person name="Plett K.L."/>
            <person name="Tsai I.J."/>
            <person name="Slot J."/>
            <person name="Sipos G."/>
            <person name="Plett J."/>
            <person name="Nagy L.G."/>
            <person name="Grigoriev I.V."/>
        </authorList>
    </citation>
    <scope>NUCLEOTIDE SEQUENCE</scope>
    <source>
        <strain evidence="2">HWK02</strain>
    </source>
</reference>
<feature type="compositionally biased region" description="Polar residues" evidence="1">
    <location>
        <begin position="59"/>
        <end position="72"/>
    </location>
</feature>
<gene>
    <name evidence="2" type="ORF">EDD18DRAFT_513370</name>
</gene>
<keyword evidence="3" id="KW-1185">Reference proteome</keyword>
<evidence type="ECO:0000313" key="3">
    <source>
        <dbReference type="Proteomes" id="UP001175228"/>
    </source>
</evidence>
<feature type="region of interest" description="Disordered" evidence="1">
    <location>
        <begin position="52"/>
        <end position="80"/>
    </location>
</feature>
<evidence type="ECO:0000256" key="1">
    <source>
        <dbReference type="SAM" id="MobiDB-lite"/>
    </source>
</evidence>
<comment type="caution">
    <text evidence="2">The sequence shown here is derived from an EMBL/GenBank/DDBJ whole genome shotgun (WGS) entry which is preliminary data.</text>
</comment>
<proteinExistence type="predicted"/>
<organism evidence="2 3">
    <name type="scientific">Armillaria luteobubalina</name>
    <dbReference type="NCBI Taxonomy" id="153913"/>
    <lineage>
        <taxon>Eukaryota</taxon>
        <taxon>Fungi</taxon>
        <taxon>Dikarya</taxon>
        <taxon>Basidiomycota</taxon>
        <taxon>Agaricomycotina</taxon>
        <taxon>Agaricomycetes</taxon>
        <taxon>Agaricomycetidae</taxon>
        <taxon>Agaricales</taxon>
        <taxon>Marasmiineae</taxon>
        <taxon>Physalacriaceae</taxon>
        <taxon>Armillaria</taxon>
    </lineage>
</organism>
<protein>
    <submittedName>
        <fullName evidence="2">Uncharacterized protein</fullName>
    </submittedName>
</protein>
<dbReference type="EMBL" id="JAUEPU010000030">
    <property type="protein sequence ID" value="KAK0492383.1"/>
    <property type="molecule type" value="Genomic_DNA"/>
</dbReference>
<dbReference type="Proteomes" id="UP001175228">
    <property type="component" value="Unassembled WGS sequence"/>
</dbReference>
<accession>A0AA39Q086</accession>
<name>A0AA39Q086_9AGAR</name>
<evidence type="ECO:0000313" key="2">
    <source>
        <dbReference type="EMBL" id="KAK0492383.1"/>
    </source>
</evidence>
<dbReference type="AlphaFoldDB" id="A0AA39Q086"/>
<feature type="compositionally biased region" description="Polar residues" evidence="1">
    <location>
        <begin position="180"/>
        <end position="194"/>
    </location>
</feature>
<feature type="compositionally biased region" description="Polar residues" evidence="1">
    <location>
        <begin position="155"/>
        <end position="167"/>
    </location>
</feature>